<protein>
    <recommendedName>
        <fullName evidence="3">Chromo domain-containing protein</fullName>
    </recommendedName>
</protein>
<reference evidence="4" key="1">
    <citation type="journal article" date="2020" name="BMC Genomics">
        <title>Correction to: Identification and distribution of gene clusters required for synthesis of sphingolipid metabolism inhibitors in diverse species of the filamentous fungus Fusarium.</title>
        <authorList>
            <person name="Kim H.S."/>
            <person name="Lohmar J.M."/>
            <person name="Busman M."/>
            <person name="Brown D.W."/>
            <person name="Naumann T.A."/>
            <person name="Divon H.H."/>
            <person name="Lysoe E."/>
            <person name="Uhlig S."/>
            <person name="Proctor R.H."/>
        </authorList>
    </citation>
    <scope>NUCLEOTIDE SEQUENCE</scope>
    <source>
        <strain evidence="4">NRRL 45417</strain>
    </source>
</reference>
<dbReference type="PROSITE" id="PS50013">
    <property type="entry name" value="CHROMO_2"/>
    <property type="match status" value="1"/>
</dbReference>
<feature type="compositionally biased region" description="Acidic residues" evidence="2">
    <location>
        <begin position="204"/>
        <end position="241"/>
    </location>
</feature>
<comment type="subunit">
    <text evidence="1">Component of the NuA4 histone acetyltransferase complex.</text>
</comment>
<sequence>MAKLPRVDAGDVRTIIRHKETRRRKRQIFLVSDTQGNRGYIPQADLQLRDGTPGETDVLQYWATFASDQQPDGVLVGTGSDEHHMLKILDHRLRRRGRVVKDCYIQWQGYHASEATWETVRKVNELNTQMLQDYAREKSVTLPGNLDLAISDYSDSDIFSDSSDAEEAGPGTVADQDPNEEAAEDEALLSAQIMSEISAVGADHEDEDADDEDEGEDEDEDDEDEDEDDEDEDDAGPDGDELDKINASILNPGERRV</sequence>
<evidence type="ECO:0000259" key="3">
    <source>
        <dbReference type="PROSITE" id="PS50013"/>
    </source>
</evidence>
<keyword evidence="5" id="KW-1185">Reference proteome</keyword>
<dbReference type="InterPro" id="IPR016197">
    <property type="entry name" value="Chromo-like_dom_sf"/>
</dbReference>
<proteinExistence type="predicted"/>
<name>A0A8H4SUW9_9HYPO</name>
<evidence type="ECO:0000313" key="4">
    <source>
        <dbReference type="EMBL" id="KAF4946110.1"/>
    </source>
</evidence>
<evidence type="ECO:0000313" key="5">
    <source>
        <dbReference type="Proteomes" id="UP000604273"/>
    </source>
</evidence>
<dbReference type="GO" id="GO:0006338">
    <property type="term" value="P:chromatin remodeling"/>
    <property type="evidence" value="ECO:0007669"/>
    <property type="project" value="UniProtKB-ARBA"/>
</dbReference>
<feature type="compositionally biased region" description="Acidic residues" evidence="2">
    <location>
        <begin position="177"/>
        <end position="187"/>
    </location>
</feature>
<gene>
    <name evidence="4" type="ORF">FGADI_11439</name>
</gene>
<dbReference type="SMART" id="SM00298">
    <property type="entry name" value="CHROMO"/>
    <property type="match status" value="1"/>
</dbReference>
<feature type="region of interest" description="Disordered" evidence="2">
    <location>
        <begin position="157"/>
        <end position="257"/>
    </location>
</feature>
<comment type="caution">
    <text evidence="4">The sequence shown here is derived from an EMBL/GenBank/DDBJ whole genome shotgun (WGS) entry which is preliminary data.</text>
</comment>
<feature type="domain" description="Chromo" evidence="3">
    <location>
        <begin position="83"/>
        <end position="138"/>
    </location>
</feature>
<accession>A0A8H4SUW9</accession>
<dbReference type="SUPFAM" id="SSF54160">
    <property type="entry name" value="Chromo domain-like"/>
    <property type="match status" value="1"/>
</dbReference>
<dbReference type="CDD" id="cd00024">
    <property type="entry name" value="CD_CSD"/>
    <property type="match status" value="1"/>
</dbReference>
<dbReference type="InterPro" id="IPR000953">
    <property type="entry name" value="Chromo/chromo_shadow_dom"/>
</dbReference>
<evidence type="ECO:0000256" key="1">
    <source>
        <dbReference type="ARBA" id="ARBA00011353"/>
    </source>
</evidence>
<dbReference type="OrthoDB" id="5106893at2759"/>
<evidence type="ECO:0000256" key="2">
    <source>
        <dbReference type="SAM" id="MobiDB-lite"/>
    </source>
</evidence>
<organism evidence="4 5">
    <name type="scientific">Fusarium gaditjirri</name>
    <dbReference type="NCBI Taxonomy" id="282569"/>
    <lineage>
        <taxon>Eukaryota</taxon>
        <taxon>Fungi</taxon>
        <taxon>Dikarya</taxon>
        <taxon>Ascomycota</taxon>
        <taxon>Pezizomycotina</taxon>
        <taxon>Sordariomycetes</taxon>
        <taxon>Hypocreomycetidae</taxon>
        <taxon>Hypocreales</taxon>
        <taxon>Nectriaceae</taxon>
        <taxon>Fusarium</taxon>
        <taxon>Fusarium nisikadoi species complex</taxon>
    </lineage>
</organism>
<dbReference type="Proteomes" id="UP000604273">
    <property type="component" value="Unassembled WGS sequence"/>
</dbReference>
<dbReference type="EMBL" id="JABFAI010000336">
    <property type="protein sequence ID" value="KAF4946110.1"/>
    <property type="molecule type" value="Genomic_DNA"/>
</dbReference>
<dbReference type="Gene3D" id="2.40.50.40">
    <property type="match status" value="1"/>
</dbReference>
<reference evidence="4" key="2">
    <citation type="submission" date="2020-05" db="EMBL/GenBank/DDBJ databases">
        <authorList>
            <person name="Kim H.-S."/>
            <person name="Proctor R.H."/>
            <person name="Brown D.W."/>
        </authorList>
    </citation>
    <scope>NUCLEOTIDE SEQUENCE</scope>
    <source>
        <strain evidence="4">NRRL 45417</strain>
    </source>
</reference>
<dbReference type="AlphaFoldDB" id="A0A8H4SUW9"/>